<evidence type="ECO:0000313" key="2">
    <source>
        <dbReference type="EMBL" id="SMH64551.1"/>
    </source>
</evidence>
<name>A0A060UPK8_9PROT</name>
<accession>A0A060UPK8</accession>
<reference evidence="1" key="2">
    <citation type="submission" date="2014-07" db="EMBL/GenBank/DDBJ databases">
        <title>Initial genome analysis of the psychrotolerant acidophile Acidithiobacillus ferrivorans CF27: insights into iron and sulfur oxidation pathways and into biofilm formation.</title>
        <authorList>
            <person name="Talla E."/>
            <person name="Hedrich S."/>
            <person name="Mangenot S."/>
            <person name="Ji B."/>
            <person name="Johnson D.B."/>
            <person name="Barbe V."/>
            <person name="Bonnefoy V."/>
        </authorList>
    </citation>
    <scope>NUCLEOTIDE SEQUENCE [LARGE SCALE GENOMIC DNA]</scope>
    <source>
        <strain evidence="1">CF27</strain>
    </source>
</reference>
<protein>
    <submittedName>
        <fullName evidence="1">Uncharacterized protein</fullName>
    </submittedName>
</protein>
<dbReference type="Proteomes" id="UP000193925">
    <property type="component" value="Chromosome AFERRI"/>
</dbReference>
<dbReference type="EMBL" id="CCCS020000035">
    <property type="protein sequence ID" value="CDQ10522.1"/>
    <property type="molecule type" value="Genomic_DNA"/>
</dbReference>
<reference evidence="2 3" key="3">
    <citation type="submission" date="2017-03" db="EMBL/GenBank/DDBJ databases">
        <authorList>
            <person name="Regsiter A."/>
            <person name="William W."/>
        </authorList>
    </citation>
    <scope>NUCLEOTIDE SEQUENCE [LARGE SCALE GENOMIC DNA]</scope>
    <source>
        <strain evidence="2">PRJEB5721</strain>
    </source>
</reference>
<evidence type="ECO:0000313" key="1">
    <source>
        <dbReference type="EMBL" id="CDQ10522.1"/>
    </source>
</evidence>
<evidence type="ECO:0000313" key="3">
    <source>
        <dbReference type="Proteomes" id="UP000193925"/>
    </source>
</evidence>
<organism evidence="1">
    <name type="scientific">Acidithiobacillus ferrivorans</name>
    <dbReference type="NCBI Taxonomy" id="160808"/>
    <lineage>
        <taxon>Bacteria</taxon>
        <taxon>Pseudomonadati</taxon>
        <taxon>Pseudomonadota</taxon>
        <taxon>Acidithiobacillia</taxon>
        <taxon>Acidithiobacillales</taxon>
        <taxon>Acidithiobacillaceae</taxon>
        <taxon>Acidithiobacillus</taxon>
    </lineage>
</organism>
<dbReference type="AlphaFoldDB" id="A0A060UPK8"/>
<proteinExistence type="predicted"/>
<sequence>MEAPFSLNGGAVRIQAKNVIAQQLKSTMFHNAPIQLAV</sequence>
<keyword evidence="3" id="KW-1185">Reference proteome</keyword>
<reference evidence="1" key="1">
    <citation type="submission" date="2014-03" db="EMBL/GenBank/DDBJ databases">
        <authorList>
            <person name="Genoscope - CEA"/>
        </authorList>
    </citation>
    <scope>NUCLEOTIDE SEQUENCE [LARGE SCALE GENOMIC DNA]</scope>
    <source>
        <strain evidence="1">CF27</strain>
    </source>
</reference>
<gene>
    <name evidence="2" type="ORF">AFERRI_10584</name>
    <name evidence="1" type="ORF">AFERRI_400303</name>
</gene>
<dbReference type="EMBL" id="LT841305">
    <property type="protein sequence ID" value="SMH64551.1"/>
    <property type="molecule type" value="Genomic_DNA"/>
</dbReference>